<evidence type="ECO:0000256" key="1">
    <source>
        <dbReference type="SAM" id="MobiDB-lite"/>
    </source>
</evidence>
<dbReference type="Proteomes" id="UP000887159">
    <property type="component" value="Unassembled WGS sequence"/>
</dbReference>
<protein>
    <submittedName>
        <fullName evidence="2">Uncharacterized protein</fullName>
    </submittedName>
</protein>
<comment type="caution">
    <text evidence="2">The sequence shown here is derived from an EMBL/GenBank/DDBJ whole genome shotgun (WGS) entry which is preliminary data.</text>
</comment>
<organism evidence="2 3">
    <name type="scientific">Trichonephila clavipes</name>
    <name type="common">Golden silk orbweaver</name>
    <name type="synonym">Nephila clavipes</name>
    <dbReference type="NCBI Taxonomy" id="2585209"/>
    <lineage>
        <taxon>Eukaryota</taxon>
        <taxon>Metazoa</taxon>
        <taxon>Ecdysozoa</taxon>
        <taxon>Arthropoda</taxon>
        <taxon>Chelicerata</taxon>
        <taxon>Arachnida</taxon>
        <taxon>Araneae</taxon>
        <taxon>Araneomorphae</taxon>
        <taxon>Entelegynae</taxon>
        <taxon>Araneoidea</taxon>
        <taxon>Nephilidae</taxon>
        <taxon>Trichonephila</taxon>
    </lineage>
</organism>
<reference evidence="2" key="1">
    <citation type="submission" date="2020-08" db="EMBL/GenBank/DDBJ databases">
        <title>Multicomponent nature underlies the extraordinary mechanical properties of spider dragline silk.</title>
        <authorList>
            <person name="Kono N."/>
            <person name="Nakamura H."/>
            <person name="Mori M."/>
            <person name="Yoshida Y."/>
            <person name="Ohtoshi R."/>
            <person name="Malay A.D."/>
            <person name="Moran D.A.P."/>
            <person name="Tomita M."/>
            <person name="Numata K."/>
            <person name="Arakawa K."/>
        </authorList>
    </citation>
    <scope>NUCLEOTIDE SEQUENCE</scope>
</reference>
<gene>
    <name evidence="2" type="ORF">TNCV_4416711</name>
</gene>
<sequence length="316" mass="36448">MIFIPAKMNSPDYEDFIDMFSVPTPVSPLPPTPVASPSHEASEDVFYDSLPPMEQSTVSESPLKDPMEPSRLPESPLKEPVDSKPPIVSKSPDPPTKKAHVKKVHSVIHRSPRSKERWHEENEERRNEKRWHEEPRPRDPRLYKRPNFRPLYQRHHFKPRGFQRPPYAQQLMPTSQENAQVFFHGQGLAVLCVRNSGFTLTNGVVSYAMDRECLHELFKFLHYLNVGTICVTDQHSKQTFKDIQASWSSSSPFKRTPVMLLNSNGRELGQCPFCNQTTCHRWIAVQGMCAILHHPSIPFFTRDWLRMTPPTSCLNV</sequence>
<proteinExistence type="predicted"/>
<name>A0A8X6S843_TRICX</name>
<evidence type="ECO:0000313" key="3">
    <source>
        <dbReference type="Proteomes" id="UP000887159"/>
    </source>
</evidence>
<accession>A0A8X6S843</accession>
<keyword evidence="3" id="KW-1185">Reference proteome</keyword>
<feature type="compositionally biased region" description="Basic and acidic residues" evidence="1">
    <location>
        <begin position="113"/>
        <end position="142"/>
    </location>
</feature>
<feature type="compositionally biased region" description="Basic residues" evidence="1">
    <location>
        <begin position="97"/>
        <end position="112"/>
    </location>
</feature>
<feature type="region of interest" description="Disordered" evidence="1">
    <location>
        <begin position="22"/>
        <end position="145"/>
    </location>
</feature>
<evidence type="ECO:0000313" key="2">
    <source>
        <dbReference type="EMBL" id="GFY04587.1"/>
    </source>
</evidence>
<dbReference type="AlphaFoldDB" id="A0A8X6S843"/>
<feature type="compositionally biased region" description="Pro residues" evidence="1">
    <location>
        <begin position="25"/>
        <end position="34"/>
    </location>
</feature>
<dbReference type="EMBL" id="BMAU01021244">
    <property type="protein sequence ID" value="GFY04587.1"/>
    <property type="molecule type" value="Genomic_DNA"/>
</dbReference>